<organism evidence="2 3">
    <name type="scientific">Turnera subulata</name>
    <dbReference type="NCBI Taxonomy" id="218843"/>
    <lineage>
        <taxon>Eukaryota</taxon>
        <taxon>Viridiplantae</taxon>
        <taxon>Streptophyta</taxon>
        <taxon>Embryophyta</taxon>
        <taxon>Tracheophyta</taxon>
        <taxon>Spermatophyta</taxon>
        <taxon>Magnoliopsida</taxon>
        <taxon>eudicotyledons</taxon>
        <taxon>Gunneridae</taxon>
        <taxon>Pentapetalae</taxon>
        <taxon>rosids</taxon>
        <taxon>fabids</taxon>
        <taxon>Malpighiales</taxon>
        <taxon>Passifloraceae</taxon>
        <taxon>Turnera</taxon>
    </lineage>
</organism>
<evidence type="ECO:0000313" key="3">
    <source>
        <dbReference type="Proteomes" id="UP001141552"/>
    </source>
</evidence>
<dbReference type="Pfam" id="PF04043">
    <property type="entry name" value="PMEI"/>
    <property type="match status" value="1"/>
</dbReference>
<evidence type="ECO:0000259" key="1">
    <source>
        <dbReference type="Pfam" id="PF04043"/>
    </source>
</evidence>
<proteinExistence type="predicted"/>
<protein>
    <recommendedName>
        <fullName evidence="1">Pectinesterase inhibitor domain-containing protein</fullName>
    </recommendedName>
</protein>
<reference evidence="2" key="2">
    <citation type="journal article" date="2023" name="Plants (Basel)">
        <title>Annotation of the Turnera subulata (Passifloraceae) Draft Genome Reveals the S-Locus Evolved after the Divergence of Turneroideae from Passifloroideae in a Stepwise Manner.</title>
        <authorList>
            <person name="Henning P.M."/>
            <person name="Roalson E.H."/>
            <person name="Mir W."/>
            <person name="McCubbin A.G."/>
            <person name="Shore J.S."/>
        </authorList>
    </citation>
    <scope>NUCLEOTIDE SEQUENCE</scope>
    <source>
        <strain evidence="2">F60SS</strain>
    </source>
</reference>
<dbReference type="NCBIfam" id="TIGR01614">
    <property type="entry name" value="PME_inhib"/>
    <property type="match status" value="1"/>
</dbReference>
<dbReference type="InterPro" id="IPR035513">
    <property type="entry name" value="Invertase/methylesterase_inhib"/>
</dbReference>
<dbReference type="Gene3D" id="1.20.140.40">
    <property type="entry name" value="Invertase/pectin methylesterase inhibitor family protein"/>
    <property type="match status" value="1"/>
</dbReference>
<dbReference type="EMBL" id="JAKUCV010004374">
    <property type="protein sequence ID" value="KAJ4835548.1"/>
    <property type="molecule type" value="Genomic_DNA"/>
</dbReference>
<keyword evidence="3" id="KW-1185">Reference proteome</keyword>
<dbReference type="InterPro" id="IPR006501">
    <property type="entry name" value="Pectinesterase_inhib_dom"/>
</dbReference>
<accession>A0A9Q0FPV5</accession>
<dbReference type="SUPFAM" id="SSF101148">
    <property type="entry name" value="Plant invertase/pectin methylesterase inhibitor"/>
    <property type="match status" value="1"/>
</dbReference>
<dbReference type="GO" id="GO:0004857">
    <property type="term" value="F:enzyme inhibitor activity"/>
    <property type="evidence" value="ECO:0007669"/>
    <property type="project" value="InterPro"/>
</dbReference>
<feature type="domain" description="Pectinesterase inhibitor" evidence="1">
    <location>
        <begin position="9"/>
        <end position="138"/>
    </location>
</feature>
<sequence length="154" mass="17129">MRRQCGYDQESKAACLKCVKSDPKAQEADAVGIATIIINCVIKESKKVGAKMSKLARYHREAGDDDHKELVALYKKCSKIYSDEAHKDLSRAITLLERGDKDGASFAVNEANAKQTSCYTSFESDYKNSKVFHMIKVYAALVEAALEVIDHLPH</sequence>
<comment type="caution">
    <text evidence="2">The sequence shown here is derived from an EMBL/GenBank/DDBJ whole genome shotgun (WGS) entry which is preliminary data.</text>
</comment>
<dbReference type="OrthoDB" id="1866975at2759"/>
<gene>
    <name evidence="2" type="ORF">Tsubulata_028437</name>
</gene>
<reference evidence="2" key="1">
    <citation type="submission" date="2022-02" db="EMBL/GenBank/DDBJ databases">
        <authorList>
            <person name="Henning P.M."/>
            <person name="McCubbin A.G."/>
            <person name="Shore J.S."/>
        </authorList>
    </citation>
    <scope>NUCLEOTIDE SEQUENCE</scope>
    <source>
        <strain evidence="2">F60SS</strain>
        <tissue evidence="2">Leaves</tissue>
    </source>
</reference>
<dbReference type="AlphaFoldDB" id="A0A9Q0FPV5"/>
<name>A0A9Q0FPV5_9ROSI</name>
<dbReference type="Proteomes" id="UP001141552">
    <property type="component" value="Unassembled WGS sequence"/>
</dbReference>
<evidence type="ECO:0000313" key="2">
    <source>
        <dbReference type="EMBL" id="KAJ4835548.1"/>
    </source>
</evidence>